<dbReference type="Pfam" id="PF09250">
    <property type="entry name" value="Prim-Pol"/>
    <property type="match status" value="1"/>
</dbReference>
<protein>
    <submittedName>
        <fullName evidence="2">DNA primase</fullName>
    </submittedName>
</protein>
<dbReference type="SUPFAM" id="SSF56747">
    <property type="entry name" value="Prim-pol domain"/>
    <property type="match status" value="1"/>
</dbReference>
<dbReference type="RefSeq" id="WP_114248687.1">
    <property type="nucleotide sequence ID" value="NZ_CP027306.1"/>
</dbReference>
<dbReference type="GeneID" id="95524744"/>
<name>A0A2Z5JSB5_STRAR</name>
<sequence>MVPELHLCDSNSGGRGASQPPTPWSDALSIALWCARRGRSVHPLAVRLKTPRANFHDCRKPGHSYRECPCIRAGRRCHGFHFATTDATCIRAWWAERPGFGVGVACRPAGLAVIDVDAHETPLPERDRQLPGIAIPHSVSLHGLQHGFHSLVLLAALRGAQDSAQDVSTLRVRTPSGGLRIRYVAGPGYTWRCSAGSSPGRAPAWQVDVRAHGSHILAPGTRAAAGTYRTLKSMHRPARLPDRLVVELVRNGHRPVPPAQRDCATPVPQRAREAVLAADGALSLAEATLATVLTPVLDCTAVAEGASSSARLNRVAHTVGGPVGTGRLAVHDAEAALAAAAVQARPGQERRTLRIIQPGMLAGSRRPLDLGDRG</sequence>
<organism evidence="2 3">
    <name type="scientific">Streptomyces atratus</name>
    <dbReference type="NCBI Taxonomy" id="1893"/>
    <lineage>
        <taxon>Bacteria</taxon>
        <taxon>Bacillati</taxon>
        <taxon>Actinomycetota</taxon>
        <taxon>Actinomycetes</taxon>
        <taxon>Kitasatosporales</taxon>
        <taxon>Streptomycetaceae</taxon>
        <taxon>Streptomyces</taxon>
    </lineage>
</organism>
<evidence type="ECO:0000313" key="3">
    <source>
        <dbReference type="Proteomes" id="UP000252698"/>
    </source>
</evidence>
<dbReference type="KEGG" id="sata:C5746_41825"/>
<gene>
    <name evidence="2" type="ORF">C5746_41825</name>
</gene>
<dbReference type="EMBL" id="CP027306">
    <property type="protein sequence ID" value="AXE82305.1"/>
    <property type="molecule type" value="Genomic_DNA"/>
</dbReference>
<dbReference type="InterPro" id="IPR015330">
    <property type="entry name" value="DNA_primase/pol_bifunc_N"/>
</dbReference>
<evidence type="ECO:0000313" key="2">
    <source>
        <dbReference type="EMBL" id="AXE82305.1"/>
    </source>
</evidence>
<dbReference type="SMART" id="SM00943">
    <property type="entry name" value="Prim-Pol"/>
    <property type="match status" value="1"/>
</dbReference>
<evidence type="ECO:0000259" key="1">
    <source>
        <dbReference type="SMART" id="SM00943"/>
    </source>
</evidence>
<accession>A0A2Z5JSB5</accession>
<dbReference type="AlphaFoldDB" id="A0A2Z5JSB5"/>
<feature type="domain" description="DNA primase/polymerase bifunctional N-terminal" evidence="1">
    <location>
        <begin position="31"/>
        <end position="244"/>
    </location>
</feature>
<dbReference type="CDD" id="cd04859">
    <property type="entry name" value="Prim_Pol"/>
    <property type="match status" value="1"/>
</dbReference>
<reference evidence="2 3" key="1">
    <citation type="journal article" date="2018" name="Front. Microbiol.">
        <title>Genome Sequencing of Streptomyces atratus SCSIOZH16 and Activation Production of Nocardamine via Metabolic Engineering.</title>
        <authorList>
            <person name="Li Y."/>
            <person name="Zhang C."/>
            <person name="Liu C."/>
            <person name="Ju J."/>
            <person name="Ma J."/>
        </authorList>
    </citation>
    <scope>NUCLEOTIDE SEQUENCE [LARGE SCALE GENOMIC DNA]</scope>
    <source>
        <strain evidence="2 3">SCSIO_ZH16</strain>
    </source>
</reference>
<proteinExistence type="predicted"/>
<dbReference type="Proteomes" id="UP000252698">
    <property type="component" value="Chromosome"/>
</dbReference>